<evidence type="ECO:0000313" key="3">
    <source>
        <dbReference type="Proteomes" id="UP001215598"/>
    </source>
</evidence>
<feature type="region of interest" description="Disordered" evidence="1">
    <location>
        <begin position="1"/>
        <end position="20"/>
    </location>
</feature>
<dbReference type="CDD" id="cd21037">
    <property type="entry name" value="MLKL_NTD"/>
    <property type="match status" value="1"/>
</dbReference>
<keyword evidence="3" id="KW-1185">Reference proteome</keyword>
<name>A0AAD7HW05_9AGAR</name>
<comment type="caution">
    <text evidence="2">The sequence shown here is derived from an EMBL/GenBank/DDBJ whole genome shotgun (WGS) entry which is preliminary data.</text>
</comment>
<dbReference type="AlphaFoldDB" id="A0AAD7HW05"/>
<feature type="compositionally biased region" description="Polar residues" evidence="1">
    <location>
        <begin position="1"/>
        <end position="19"/>
    </location>
</feature>
<evidence type="ECO:0000256" key="1">
    <source>
        <dbReference type="SAM" id="MobiDB-lite"/>
    </source>
</evidence>
<dbReference type="Proteomes" id="UP001215598">
    <property type="component" value="Unassembled WGS sequence"/>
</dbReference>
<organism evidence="2 3">
    <name type="scientific">Mycena metata</name>
    <dbReference type="NCBI Taxonomy" id="1033252"/>
    <lineage>
        <taxon>Eukaryota</taxon>
        <taxon>Fungi</taxon>
        <taxon>Dikarya</taxon>
        <taxon>Basidiomycota</taxon>
        <taxon>Agaricomycotina</taxon>
        <taxon>Agaricomycetes</taxon>
        <taxon>Agaricomycetidae</taxon>
        <taxon>Agaricales</taxon>
        <taxon>Marasmiineae</taxon>
        <taxon>Mycenaceae</taxon>
        <taxon>Mycena</taxon>
    </lineage>
</organism>
<dbReference type="InterPro" id="IPR059179">
    <property type="entry name" value="MLKL-like_MCAfunc"/>
</dbReference>
<reference evidence="2" key="1">
    <citation type="submission" date="2023-03" db="EMBL/GenBank/DDBJ databases">
        <title>Massive genome expansion in bonnet fungi (Mycena s.s.) driven by repeated elements and novel gene families across ecological guilds.</title>
        <authorList>
            <consortium name="Lawrence Berkeley National Laboratory"/>
            <person name="Harder C.B."/>
            <person name="Miyauchi S."/>
            <person name="Viragh M."/>
            <person name="Kuo A."/>
            <person name="Thoen E."/>
            <person name="Andreopoulos B."/>
            <person name="Lu D."/>
            <person name="Skrede I."/>
            <person name="Drula E."/>
            <person name="Henrissat B."/>
            <person name="Morin E."/>
            <person name="Kohler A."/>
            <person name="Barry K."/>
            <person name="LaButti K."/>
            <person name="Morin E."/>
            <person name="Salamov A."/>
            <person name="Lipzen A."/>
            <person name="Mereny Z."/>
            <person name="Hegedus B."/>
            <person name="Baldrian P."/>
            <person name="Stursova M."/>
            <person name="Weitz H."/>
            <person name="Taylor A."/>
            <person name="Grigoriev I.V."/>
            <person name="Nagy L.G."/>
            <person name="Martin F."/>
            <person name="Kauserud H."/>
        </authorList>
    </citation>
    <scope>NUCLEOTIDE SEQUENCE</scope>
    <source>
        <strain evidence="2">CBHHK182m</strain>
    </source>
</reference>
<protein>
    <submittedName>
        <fullName evidence="2">Uncharacterized protein</fullName>
    </submittedName>
</protein>
<sequence length="678" mass="77491">MPQSRSLTAQESLALSTSPGGPPQYIGDFGRKNWLAEMIFTAKVAATGAEFIPLPCVRAAFDAVVVFLETVDKIKRNREDLRELCSSTLEIVFILEEEIKMYGQTSAVRFTGLLETFISFLRFLQSGLEGLLQMRSGFLGRFQEIMYASRITDEINRYRLRLHDLRSNFLLVTTINTNLNVIGIQSSVAGLQIPRNPQFRNVALGDINLLYQTAITNKIHKINIFVARISGEHSTMTVAKYEDKPKNWQNDLDLYSRLRHPHVWQLFGISTATTFRALIFHDELIPLPIYRQFHRPHSDLIWSFVEAMLFRQFNDCSKYHRWSTGDDDGLEATICVKREPISICLTMPGFDLECEVDKIERMLSFWHSLVRQPVAPDHLKRISTIIADTTPPEKLFEHFNWGQFFTVLTPASIMWTDSWKNHQQFFLASVIRRPPQGSPSSPAPSSLPVAYIPNEHAVRVREWAVGLPTKSTVGHLYQSEMDPKWQRFTFPAGAFKVSEVCEMPFPMSSYIDFDDANTEMLEMSWLAQANTCIGPAISDGKQLYGVINTLGYAIYSDPAFKHLLHPAGIVQELYLFVPPIAIKYEKLRVRVDPPQSDYFYWSWDPAGTIRLSSEQCDSIGIPRLRLYFIRGANCWREYHYSAIREFSRAKGFDPCTYDLAQSLGCPLAEKELSDLNAV</sequence>
<gene>
    <name evidence="2" type="ORF">B0H16DRAFT_1586638</name>
</gene>
<accession>A0AAD7HW05</accession>
<evidence type="ECO:0000313" key="2">
    <source>
        <dbReference type="EMBL" id="KAJ7729589.1"/>
    </source>
</evidence>
<dbReference type="EMBL" id="JARKIB010000164">
    <property type="protein sequence ID" value="KAJ7729589.1"/>
    <property type="molecule type" value="Genomic_DNA"/>
</dbReference>
<proteinExistence type="predicted"/>